<dbReference type="Pfam" id="PF00005">
    <property type="entry name" value="ABC_tran"/>
    <property type="match status" value="1"/>
</dbReference>
<dbReference type="PANTHER" id="PTHR42939:SF1">
    <property type="entry name" value="ABC TRANSPORTER ATP-BINDING PROTEIN ALBC-RELATED"/>
    <property type="match status" value="1"/>
</dbReference>
<gene>
    <name evidence="5" type="ORF">H7313_08235</name>
</gene>
<dbReference type="EMBL" id="JACMSE010000005">
    <property type="protein sequence ID" value="MBC2889333.1"/>
    <property type="molecule type" value="Genomic_DNA"/>
</dbReference>
<evidence type="ECO:0000259" key="4">
    <source>
        <dbReference type="PROSITE" id="PS50893"/>
    </source>
</evidence>
<keyword evidence="6" id="KW-1185">Reference proteome</keyword>
<dbReference type="Gene3D" id="3.40.50.300">
    <property type="entry name" value="P-loop containing nucleotide triphosphate hydrolases"/>
    <property type="match status" value="1"/>
</dbReference>
<dbReference type="Proteomes" id="UP000587396">
    <property type="component" value="Unassembled WGS sequence"/>
</dbReference>
<dbReference type="SUPFAM" id="SSF52540">
    <property type="entry name" value="P-loop containing nucleoside triphosphate hydrolases"/>
    <property type="match status" value="1"/>
</dbReference>
<dbReference type="CDD" id="cd03230">
    <property type="entry name" value="ABC_DR_subfamily_A"/>
    <property type="match status" value="1"/>
</dbReference>
<evidence type="ECO:0000313" key="6">
    <source>
        <dbReference type="Proteomes" id="UP000587396"/>
    </source>
</evidence>
<evidence type="ECO:0000256" key="2">
    <source>
        <dbReference type="ARBA" id="ARBA00022741"/>
    </source>
</evidence>
<dbReference type="InterPro" id="IPR051782">
    <property type="entry name" value="ABC_Transporter_VariousFunc"/>
</dbReference>
<keyword evidence="3 5" id="KW-0067">ATP-binding</keyword>
<keyword evidence="1" id="KW-0813">Transport</keyword>
<dbReference type="PROSITE" id="PS50893">
    <property type="entry name" value="ABC_TRANSPORTER_2"/>
    <property type="match status" value="1"/>
</dbReference>
<evidence type="ECO:0000256" key="3">
    <source>
        <dbReference type="ARBA" id="ARBA00022840"/>
    </source>
</evidence>
<proteinExistence type="predicted"/>
<keyword evidence="2" id="KW-0547">Nucleotide-binding</keyword>
<comment type="caution">
    <text evidence="5">The sequence shown here is derived from an EMBL/GenBank/DDBJ whole genome shotgun (WGS) entry which is preliminary data.</text>
</comment>
<dbReference type="InterPro" id="IPR003439">
    <property type="entry name" value="ABC_transporter-like_ATP-bd"/>
</dbReference>
<dbReference type="GO" id="GO:0016887">
    <property type="term" value="F:ATP hydrolysis activity"/>
    <property type="evidence" value="ECO:0007669"/>
    <property type="project" value="InterPro"/>
</dbReference>
<dbReference type="InterPro" id="IPR027417">
    <property type="entry name" value="P-loop_NTPase"/>
</dbReference>
<dbReference type="AlphaFoldDB" id="A0A842JBT2"/>
<name>A0A842JBT2_9ACTN</name>
<reference evidence="5 6" key="1">
    <citation type="submission" date="2020-08" db="EMBL/GenBank/DDBJ databases">
        <authorList>
            <person name="Liu C."/>
            <person name="Sun Q."/>
        </authorList>
    </citation>
    <scope>NUCLEOTIDE SEQUENCE [LARGE SCALE GENOMIC DNA]</scope>
    <source>
        <strain evidence="5 6">N22</strain>
    </source>
</reference>
<dbReference type="InterPro" id="IPR003593">
    <property type="entry name" value="AAA+_ATPase"/>
</dbReference>
<organism evidence="5 6">
    <name type="scientific">Gordonibacter massiliensis</name>
    <name type="common">ex Traore et al. 2017</name>
    <dbReference type="NCBI Taxonomy" id="1841863"/>
    <lineage>
        <taxon>Bacteria</taxon>
        <taxon>Bacillati</taxon>
        <taxon>Actinomycetota</taxon>
        <taxon>Coriobacteriia</taxon>
        <taxon>Eggerthellales</taxon>
        <taxon>Eggerthellaceae</taxon>
        <taxon>Gordonibacter</taxon>
    </lineage>
</organism>
<protein>
    <submittedName>
        <fullName evidence="5">ABC transporter ATP-binding protein</fullName>
    </submittedName>
</protein>
<dbReference type="PANTHER" id="PTHR42939">
    <property type="entry name" value="ABC TRANSPORTER ATP-BINDING PROTEIN ALBC-RELATED"/>
    <property type="match status" value="1"/>
</dbReference>
<evidence type="ECO:0000313" key="5">
    <source>
        <dbReference type="EMBL" id="MBC2889333.1"/>
    </source>
</evidence>
<evidence type="ECO:0000256" key="1">
    <source>
        <dbReference type="ARBA" id="ARBA00022448"/>
    </source>
</evidence>
<feature type="domain" description="ABC transporter" evidence="4">
    <location>
        <begin position="13"/>
        <end position="232"/>
    </location>
</feature>
<dbReference type="SMART" id="SM00382">
    <property type="entry name" value="AAA"/>
    <property type="match status" value="1"/>
</dbReference>
<sequence length="232" mass="24907">MDDREAKGRAAALRAEGLAFRYARIDVWRDVSFSLEPGEVAFLTGSNGSGKSTLLRCLAGWSAPTEGEVKLFGRPFDGADRAVRRRVAFVPDVPSFYDDLTAAEHLRFVLAANRAADAAPEAERLLGLLGLAAHGDQFPSSYSRGMRQKLALVLALAAKPDLLLLDEPYGPLDPEASKRLSALLSEARAGGAAVLASCHHDVPDLEPDLLLHLDGGRLRASRPRGAGERERG</sequence>
<dbReference type="RefSeq" id="WP_185905188.1">
    <property type="nucleotide sequence ID" value="NZ_JACMSE010000005.1"/>
</dbReference>
<dbReference type="GO" id="GO:0005524">
    <property type="term" value="F:ATP binding"/>
    <property type="evidence" value="ECO:0007669"/>
    <property type="project" value="UniProtKB-KW"/>
</dbReference>
<accession>A0A842JBT2</accession>